<dbReference type="NCBIfam" id="TIGR01782">
    <property type="entry name" value="TonB-Xanth-Caul"/>
    <property type="match status" value="1"/>
</dbReference>
<keyword evidence="3" id="KW-0998">Cell outer membrane</keyword>
<reference evidence="8 9" key="1">
    <citation type="submission" date="2018-04" db="EMBL/GenBank/DDBJ databases">
        <title>The genome sequence of Caulobacter sp. 744.</title>
        <authorList>
            <person name="Gao J."/>
            <person name="Sun J."/>
        </authorList>
    </citation>
    <scope>NUCLEOTIDE SEQUENCE [LARGE SCALE GENOMIC DNA]</scope>
    <source>
        <strain evidence="8 9">774</strain>
    </source>
</reference>
<dbReference type="Gene3D" id="2.40.170.20">
    <property type="entry name" value="TonB-dependent receptor, beta-barrel domain"/>
    <property type="match status" value="1"/>
</dbReference>
<evidence type="ECO:0000256" key="3">
    <source>
        <dbReference type="ARBA" id="ARBA00023237"/>
    </source>
</evidence>
<comment type="subcellular location">
    <subcellularLocation>
        <location evidence="1 4">Cell outer membrane</location>
    </subcellularLocation>
</comment>
<dbReference type="AlphaFoldDB" id="A0A2T9KC90"/>
<organism evidence="8 9">
    <name type="scientific">Caulobacter endophyticus</name>
    <dbReference type="NCBI Taxonomy" id="2172652"/>
    <lineage>
        <taxon>Bacteria</taxon>
        <taxon>Pseudomonadati</taxon>
        <taxon>Pseudomonadota</taxon>
        <taxon>Alphaproteobacteria</taxon>
        <taxon>Caulobacterales</taxon>
        <taxon>Caulobacteraceae</taxon>
        <taxon>Caulobacter</taxon>
    </lineage>
</organism>
<keyword evidence="4" id="KW-0798">TonB box</keyword>
<name>A0A2T9KC90_9CAUL</name>
<evidence type="ECO:0000256" key="4">
    <source>
        <dbReference type="RuleBase" id="RU003357"/>
    </source>
</evidence>
<evidence type="ECO:0000256" key="5">
    <source>
        <dbReference type="SAM" id="SignalP"/>
    </source>
</evidence>
<keyword evidence="5" id="KW-0732">Signal</keyword>
<dbReference type="PANTHER" id="PTHR40980">
    <property type="entry name" value="PLUG DOMAIN-CONTAINING PROTEIN"/>
    <property type="match status" value="1"/>
</dbReference>
<dbReference type="InterPro" id="IPR010104">
    <property type="entry name" value="TonB_rcpt_bac"/>
</dbReference>
<evidence type="ECO:0000256" key="1">
    <source>
        <dbReference type="ARBA" id="ARBA00004442"/>
    </source>
</evidence>
<accession>A0A2T9KC90</accession>
<keyword evidence="2 4" id="KW-0472">Membrane</keyword>
<dbReference type="InterPro" id="IPR036942">
    <property type="entry name" value="Beta-barrel_TonB_sf"/>
</dbReference>
<feature type="chain" id="PRO_5015780928" evidence="5">
    <location>
        <begin position="36"/>
        <end position="973"/>
    </location>
</feature>
<dbReference type="InterPro" id="IPR012910">
    <property type="entry name" value="Plug_dom"/>
</dbReference>
<feature type="domain" description="TonB-dependent receptor plug" evidence="7">
    <location>
        <begin position="70"/>
        <end position="180"/>
    </location>
</feature>
<keyword evidence="9" id="KW-1185">Reference proteome</keyword>
<feature type="signal peptide" evidence="5">
    <location>
        <begin position="1"/>
        <end position="35"/>
    </location>
</feature>
<dbReference type="InterPro" id="IPR000531">
    <property type="entry name" value="Beta-barrel_TonB"/>
</dbReference>
<evidence type="ECO:0000256" key="2">
    <source>
        <dbReference type="ARBA" id="ARBA00023136"/>
    </source>
</evidence>
<dbReference type="OrthoDB" id="5476657at2"/>
<dbReference type="CDD" id="cd01347">
    <property type="entry name" value="ligand_gated_channel"/>
    <property type="match status" value="1"/>
</dbReference>
<protein>
    <submittedName>
        <fullName evidence="8">TonB-dependent receptor</fullName>
    </submittedName>
</protein>
<dbReference type="SUPFAM" id="SSF56935">
    <property type="entry name" value="Porins"/>
    <property type="match status" value="1"/>
</dbReference>
<comment type="caution">
    <text evidence="8">The sequence shown here is derived from an EMBL/GenBank/DDBJ whole genome shotgun (WGS) entry which is preliminary data.</text>
</comment>
<dbReference type="EMBL" id="QDKQ01000018">
    <property type="protein sequence ID" value="PVM93471.1"/>
    <property type="molecule type" value="Genomic_DNA"/>
</dbReference>
<sequence length="973" mass="105946">MSSSSLYGSRGRSLRAGCSLAVLMSAALAAGAANAQATPPQPSGETTENAVEEVIVTGFRESLKSALNVKRQSSGVVDAIKAEDIADFPDANLAESIQRVPGVSITRVAGEGRTITVRGLPPNFTRVRINGMEAQATSGATTSDRGANLGRGFDFNTFASELFSGIAVRKTAQAEVIEGSLGATVDLDIAKPLDQKGRTVVVGGSLGYNDLSEKMDKKFSAVVGDRWDTAWGQFGAQASVAWSKRKFLEDQWGSGGWNPATVDGGFCTPVGRPVPNPAFNAANGTDAANCATGVPRPAANDTLFDLGNRSTVFFPRLPRYGRFHHDQERTGATLALQWKPSDRTSFGFDALYSNYDVVREENWLEGFSFARAISQNGKPQTAIRELILREAGTSHTAGVNNGLPVYDVAYARFDGVDVRSDTQHDEFQNVFQQYTFNGKHELTDSITLSGLVGYSKSDYDQPITTTIMFQRPNTSMTIDFRDDRDQPKITHGFNVADASQYSFASPNAEVRLSQIFTTNIYKTAELNLAWRVDDDLTIKVGAHHHEFTFDTSARQRSNNFLVPTLTTAQLQAVTKVVDGFGGNGIKKDVFPSSWATIDYDKFVDSQNLYSDSGMYALIPNYGGIRRVEEKVTSAYLQADLRTVIGGVPVRGDVGFRIAQTDLASRGYQIGATPQQVTAENSYHDVLPSLNFAVDLRDDLVVRFSAAKVVSRPDLGFLTPGGSLNLTGTPSIASGNPDLDPIRATTVDLGAEWYFAPGSVLGVGVFYKDIATYVQNQSQQMTFRETGLPLSLIGTSGVDPDNTPITVTRPVNTPGGPLKGFEINYQQTFTFLPGFLRHTGALVNYTYVDSQIDYFLAAGGVTTNDLVGLSKNAYNATLYYEDSKLSARVSASYRDKSIVALPANNPLQDVEGYDANLTFDMAASYQINDRLKLSLEGLNIFDRFNRQFIDSDRDSTFVYTHTGRQFNLGLQYRF</sequence>
<keyword evidence="8" id="KW-0675">Receptor</keyword>
<evidence type="ECO:0000313" key="9">
    <source>
        <dbReference type="Proteomes" id="UP000245073"/>
    </source>
</evidence>
<gene>
    <name evidence="8" type="ORF">DDF67_03400</name>
</gene>
<dbReference type="PANTHER" id="PTHR40980:SF3">
    <property type="entry name" value="TONB-DEPENDENT RECEPTOR-LIKE BETA-BARREL DOMAIN-CONTAINING PROTEIN"/>
    <property type="match status" value="1"/>
</dbReference>
<evidence type="ECO:0000259" key="7">
    <source>
        <dbReference type="Pfam" id="PF07715"/>
    </source>
</evidence>
<dbReference type="Gene3D" id="2.170.130.10">
    <property type="entry name" value="TonB-dependent receptor, plug domain"/>
    <property type="match status" value="1"/>
</dbReference>
<dbReference type="Pfam" id="PF00593">
    <property type="entry name" value="TonB_dep_Rec_b-barrel"/>
    <property type="match status" value="1"/>
</dbReference>
<evidence type="ECO:0000313" key="8">
    <source>
        <dbReference type="EMBL" id="PVM93471.1"/>
    </source>
</evidence>
<dbReference type="InterPro" id="IPR037066">
    <property type="entry name" value="Plug_dom_sf"/>
</dbReference>
<proteinExistence type="inferred from homology"/>
<dbReference type="GO" id="GO:0009279">
    <property type="term" value="C:cell outer membrane"/>
    <property type="evidence" value="ECO:0007669"/>
    <property type="project" value="UniProtKB-SubCell"/>
</dbReference>
<comment type="similarity">
    <text evidence="4">Belongs to the TonB-dependent receptor family.</text>
</comment>
<dbReference type="Pfam" id="PF07715">
    <property type="entry name" value="Plug"/>
    <property type="match status" value="1"/>
</dbReference>
<dbReference type="Proteomes" id="UP000245073">
    <property type="component" value="Unassembled WGS sequence"/>
</dbReference>
<evidence type="ECO:0000259" key="6">
    <source>
        <dbReference type="Pfam" id="PF00593"/>
    </source>
</evidence>
<feature type="domain" description="TonB-dependent receptor-like beta-barrel" evidence="6">
    <location>
        <begin position="482"/>
        <end position="939"/>
    </location>
</feature>